<evidence type="ECO:0000313" key="4">
    <source>
        <dbReference type="EMBL" id="MDC3420741.1"/>
    </source>
</evidence>
<keyword evidence="5" id="KW-1185">Reference proteome</keyword>
<evidence type="ECO:0000256" key="2">
    <source>
        <dbReference type="SAM" id="Phobius"/>
    </source>
</evidence>
<dbReference type="PANTHER" id="PTHR37947:SF2">
    <property type="entry name" value="VON WILLEBRAND FACTOR TYPE A"/>
    <property type="match status" value="1"/>
</dbReference>
<sequence length="942" mass="104814">MAFQLDNPLWLLAFIPVIIVMGMYWRKNRITIGVRKIGLLFIRTIVFSLLILALAGVQILWPIQHMATVFVVDRSYSMIDQEENALKQIQNTIEQKDAEDLAGVISTANRAAIEIPLNNRNRSIEDFQTETNRSYTNLAAGLQLAGSLFSSNDQGRLILMTDGNENIGDAVQQATLLQKQGYIVNVLPLESVYREDVAIDSFDVPENMYLGEQADIALTISSSLNTNVQVRVKQNGELISDQTIDVREGTNQISFQHIVAEDGFQTFEAEIIAEGDAVAENNQLAAFTETKGIPRVLVVEGKADASKNLVESLEASAIQTETIPAALLPGQLSNYLHYDSIVLSDVSAHMISEHQMLLIENAVKDFGVGLIMTGGDQSFGVGGYYKTPIEKALPVDMDIQGKNELPSLGLVIVLDKSGSMSGNKIALAREAAARSIDLLREKDNLGVIAFDSTPWQVVETGPIEDKEAVMDKVRSIIASGGTDIFTPTQQAFNQLEALELKRKHIILLTDGQSAATLDYPSMIEQGLEEGITLSTVAIGLEADGPLLEEMAQLGGGRFYQVQNDSTIPTILSRETALITRTYIEDNPFYPKLANEMEWSNYFLEGVPEMNAYIATTPKQRAQHVLVSEKDDPVLTRWQYGLGRSVAWTTDLTGAWAGGWPEWSGWSPLWNDIVTWTFPQYEQKAYQVEQSNEGNEVKLQVTTPDDVNSTLEASLVSDSGEEVDVHLDPIRPGEYQGTYTTDEQGVYFLQLTEEQGEEVVGTSKTGIVVPYSEEYTYKPTSMDKLDQIATAGGGKVMENLDEAFSSEGVEQRYDKQDLFYILLIATLLLFLVDVAIRRFRFRFEFSTKFDEKRNQTKQKLQESANKRTSQLSQLKKASTKRTTKSKADPMKSNSIESKPFVIKPTPKSKENFVREYPSGTKPNGIENKEDRFARLLDAKNRKK</sequence>
<dbReference type="EMBL" id="JAMQJZ010000006">
    <property type="protein sequence ID" value="MDC3420741.1"/>
    <property type="molecule type" value="Genomic_DNA"/>
</dbReference>
<dbReference type="InterPro" id="IPR013783">
    <property type="entry name" value="Ig-like_fold"/>
</dbReference>
<dbReference type="InterPro" id="IPR002035">
    <property type="entry name" value="VWF_A"/>
</dbReference>
<dbReference type="Gene3D" id="3.40.50.410">
    <property type="entry name" value="von Willebrand factor, type A domain"/>
    <property type="match status" value="1"/>
</dbReference>
<comment type="caution">
    <text evidence="4">The sequence shown here is derived from an EMBL/GenBank/DDBJ whole genome shotgun (WGS) entry which is preliminary data.</text>
</comment>
<dbReference type="InterPro" id="IPR029062">
    <property type="entry name" value="Class_I_gatase-like"/>
</dbReference>
<feature type="compositionally biased region" description="Polar residues" evidence="1">
    <location>
        <begin position="856"/>
        <end position="872"/>
    </location>
</feature>
<organism evidence="4 5">
    <name type="scientific">Aquibacillus koreensis</name>
    <dbReference type="NCBI Taxonomy" id="279446"/>
    <lineage>
        <taxon>Bacteria</taxon>
        <taxon>Bacillati</taxon>
        <taxon>Bacillota</taxon>
        <taxon>Bacilli</taxon>
        <taxon>Bacillales</taxon>
        <taxon>Bacillaceae</taxon>
        <taxon>Aquibacillus</taxon>
    </lineage>
</organism>
<evidence type="ECO:0000259" key="3">
    <source>
        <dbReference type="PROSITE" id="PS50234"/>
    </source>
</evidence>
<feature type="region of interest" description="Disordered" evidence="1">
    <location>
        <begin position="853"/>
        <end position="929"/>
    </location>
</feature>
<dbReference type="SMART" id="SM00327">
    <property type="entry name" value="VWA"/>
    <property type="match status" value="2"/>
</dbReference>
<dbReference type="InterPro" id="IPR036465">
    <property type="entry name" value="vWFA_dom_sf"/>
</dbReference>
<evidence type="ECO:0000313" key="5">
    <source>
        <dbReference type="Proteomes" id="UP001145072"/>
    </source>
</evidence>
<dbReference type="Gene3D" id="3.40.50.880">
    <property type="match status" value="2"/>
</dbReference>
<dbReference type="SUPFAM" id="SSF53300">
    <property type="entry name" value="vWA-like"/>
    <property type="match status" value="2"/>
</dbReference>
<dbReference type="Proteomes" id="UP001145072">
    <property type="component" value="Unassembled WGS sequence"/>
</dbReference>
<dbReference type="PANTHER" id="PTHR37947">
    <property type="entry name" value="BLL2462 PROTEIN"/>
    <property type="match status" value="1"/>
</dbReference>
<dbReference type="Gene3D" id="2.60.40.10">
    <property type="entry name" value="Immunoglobulins"/>
    <property type="match status" value="1"/>
</dbReference>
<keyword evidence="2" id="KW-0812">Transmembrane</keyword>
<proteinExistence type="predicted"/>
<keyword evidence="2" id="KW-0472">Membrane</keyword>
<dbReference type="Pfam" id="PF13519">
    <property type="entry name" value="VWA_2"/>
    <property type="match status" value="1"/>
</dbReference>
<feature type="transmembrane region" description="Helical" evidence="2">
    <location>
        <begin position="7"/>
        <end position="25"/>
    </location>
</feature>
<feature type="transmembrane region" description="Helical" evidence="2">
    <location>
        <begin position="817"/>
        <end position="835"/>
    </location>
</feature>
<dbReference type="RefSeq" id="WP_259865614.1">
    <property type="nucleotide sequence ID" value="NZ_JAMQJZ010000006.1"/>
</dbReference>
<keyword evidence="2" id="KW-1133">Transmembrane helix</keyword>
<feature type="domain" description="VWFA" evidence="3">
    <location>
        <begin position="409"/>
        <end position="574"/>
    </location>
</feature>
<gene>
    <name evidence="4" type="ORF">NC661_10210</name>
</gene>
<dbReference type="SUPFAM" id="SSF52317">
    <property type="entry name" value="Class I glutamine amidotransferase-like"/>
    <property type="match status" value="1"/>
</dbReference>
<protein>
    <submittedName>
        <fullName evidence="4">VWA domain-containing protein</fullName>
    </submittedName>
</protein>
<dbReference type="AlphaFoldDB" id="A0A9X3WM52"/>
<accession>A0A9X3WM52</accession>
<dbReference type="PROSITE" id="PS50234">
    <property type="entry name" value="VWFA"/>
    <property type="match status" value="1"/>
</dbReference>
<feature type="transmembrane region" description="Helical" evidence="2">
    <location>
        <begin position="37"/>
        <end position="61"/>
    </location>
</feature>
<name>A0A9X3WM52_9BACI</name>
<evidence type="ECO:0000256" key="1">
    <source>
        <dbReference type="SAM" id="MobiDB-lite"/>
    </source>
</evidence>
<dbReference type="Pfam" id="PF00092">
    <property type="entry name" value="VWA"/>
    <property type="match status" value="1"/>
</dbReference>
<dbReference type="CDD" id="cd00198">
    <property type="entry name" value="vWFA"/>
    <property type="match status" value="1"/>
</dbReference>
<reference evidence="4" key="1">
    <citation type="submission" date="2022-06" db="EMBL/GenBank/DDBJ databases">
        <title>Aquibacillus sp. a new bacterium isolated from soil saline samples.</title>
        <authorList>
            <person name="Galisteo C."/>
            <person name="De La Haba R."/>
            <person name="Sanchez-Porro C."/>
            <person name="Ventosa A."/>
        </authorList>
    </citation>
    <scope>NUCLEOTIDE SEQUENCE</scope>
    <source>
        <strain evidence="4">JCM 12387</strain>
    </source>
</reference>